<organism evidence="1 2">
    <name type="scientific">Stephania yunnanensis</name>
    <dbReference type="NCBI Taxonomy" id="152371"/>
    <lineage>
        <taxon>Eukaryota</taxon>
        <taxon>Viridiplantae</taxon>
        <taxon>Streptophyta</taxon>
        <taxon>Embryophyta</taxon>
        <taxon>Tracheophyta</taxon>
        <taxon>Spermatophyta</taxon>
        <taxon>Magnoliopsida</taxon>
        <taxon>Ranunculales</taxon>
        <taxon>Menispermaceae</taxon>
        <taxon>Menispermoideae</taxon>
        <taxon>Cissampelideae</taxon>
        <taxon>Stephania</taxon>
    </lineage>
</organism>
<protein>
    <submittedName>
        <fullName evidence="1">Uncharacterized protein</fullName>
    </submittedName>
</protein>
<comment type="caution">
    <text evidence="1">The sequence shown here is derived from an EMBL/GenBank/DDBJ whole genome shotgun (WGS) entry which is preliminary data.</text>
</comment>
<reference evidence="1 2" key="1">
    <citation type="submission" date="2024-01" db="EMBL/GenBank/DDBJ databases">
        <title>Genome assemblies of Stephania.</title>
        <authorList>
            <person name="Yang L."/>
        </authorList>
    </citation>
    <scope>NUCLEOTIDE SEQUENCE [LARGE SCALE GENOMIC DNA]</scope>
    <source>
        <strain evidence="1">YNDBR</strain>
        <tissue evidence="1">Leaf</tissue>
    </source>
</reference>
<name>A0AAP0DXK4_9MAGN</name>
<dbReference type="EMBL" id="JBBNAF010000058">
    <property type="protein sequence ID" value="KAK9081007.1"/>
    <property type="molecule type" value="Genomic_DNA"/>
</dbReference>
<evidence type="ECO:0000313" key="1">
    <source>
        <dbReference type="EMBL" id="KAK9081007.1"/>
    </source>
</evidence>
<sequence>MVMQMIYQMREIVQDIRRANHNIRQLDFSCPGSKDLVTDLDRYIASRQRKIDEAELCSQPTFNSEEDVSIDTLSNLKVKEDTRMEDYLIDTSEECEVFQIEPEIVIALNEGEDEMKIDVNSDKPEKPQIESEEDQLLVLVQPPTLPCTFGTPYKGVEVRERMQICYNADTFVLDEPDMIDSFVLEFPNELLNLKEGVHASLPKYVMEGWSAKFCRRDVSVDTLKNFEVNKVTQVEDYLRETSKEREVFQTEPEIVTAINEGENDMRIDFISNKPEKPQIESEEDQPLVLVQPPTFPCTFGTPYKGVEVKECSQIFYTTETFVFDDPDATYSFMLEVPNELLNLKEGVHASLPNM</sequence>
<dbReference type="AlphaFoldDB" id="A0AAP0DXK4"/>
<keyword evidence="2" id="KW-1185">Reference proteome</keyword>
<accession>A0AAP0DXK4</accession>
<gene>
    <name evidence="1" type="ORF">Syun_030687</name>
</gene>
<dbReference type="Proteomes" id="UP001420932">
    <property type="component" value="Unassembled WGS sequence"/>
</dbReference>
<evidence type="ECO:0000313" key="2">
    <source>
        <dbReference type="Proteomes" id="UP001420932"/>
    </source>
</evidence>
<proteinExistence type="predicted"/>